<reference evidence="2 3" key="1">
    <citation type="submission" date="2024-09" db="EMBL/GenBank/DDBJ databases">
        <title>Genome sequencing and assembly of Phytophthora oleae, isolate VK10A, causative agent of rot of olive drupes.</title>
        <authorList>
            <person name="Conti Taguali S."/>
            <person name="Riolo M."/>
            <person name="La Spada F."/>
            <person name="Cacciola S.O."/>
            <person name="Dionisio G."/>
        </authorList>
    </citation>
    <scope>NUCLEOTIDE SEQUENCE [LARGE SCALE GENOMIC DNA]</scope>
    <source>
        <strain evidence="2 3">VK10A</strain>
    </source>
</reference>
<name>A0ABD3F8P5_9STRA</name>
<feature type="compositionally biased region" description="Acidic residues" evidence="1">
    <location>
        <begin position="63"/>
        <end position="75"/>
    </location>
</feature>
<accession>A0ABD3F8P5</accession>
<dbReference type="EMBL" id="JBIMZQ010000028">
    <property type="protein sequence ID" value="KAL3663228.1"/>
    <property type="molecule type" value="Genomic_DNA"/>
</dbReference>
<protein>
    <recommendedName>
        <fullName evidence="4">INO80 complex subunit B-like conserved region domain-containing protein</fullName>
    </recommendedName>
</protein>
<comment type="caution">
    <text evidence="2">The sequence shown here is derived from an EMBL/GenBank/DDBJ whole genome shotgun (WGS) entry which is preliminary data.</text>
</comment>
<organism evidence="2 3">
    <name type="scientific">Phytophthora oleae</name>
    <dbReference type="NCBI Taxonomy" id="2107226"/>
    <lineage>
        <taxon>Eukaryota</taxon>
        <taxon>Sar</taxon>
        <taxon>Stramenopiles</taxon>
        <taxon>Oomycota</taxon>
        <taxon>Peronosporomycetes</taxon>
        <taxon>Peronosporales</taxon>
        <taxon>Peronosporaceae</taxon>
        <taxon>Phytophthora</taxon>
    </lineage>
</organism>
<evidence type="ECO:0000313" key="2">
    <source>
        <dbReference type="EMBL" id="KAL3663228.1"/>
    </source>
</evidence>
<feature type="compositionally biased region" description="Basic and acidic residues" evidence="1">
    <location>
        <begin position="81"/>
        <end position="91"/>
    </location>
</feature>
<dbReference type="AlphaFoldDB" id="A0ABD3F8P5"/>
<dbReference type="Proteomes" id="UP001632037">
    <property type="component" value="Unassembled WGS sequence"/>
</dbReference>
<sequence length="226" mass="25063">MYTKTKARDKKKAAVYVATVRPAMVRREGDDDRKDVEVSGGRGGDGGEGGVETGEGAVPTDSVDNEMVAECEELAETSNGDGDKQTSRVEVADEDSSDDERSEANIKLSREERKRARKQKKQQSAKVRLIRQREAERQAKSPEQAMIQPQLEERQREATETLQQFEAMKQEERGTAADDGVGQRNAARLSQVKHRDGADRERRESSERSLAEQIGADDGLPTAVME</sequence>
<feature type="compositionally biased region" description="Acidic residues" evidence="1">
    <location>
        <begin position="92"/>
        <end position="101"/>
    </location>
</feature>
<keyword evidence="3" id="KW-1185">Reference proteome</keyword>
<evidence type="ECO:0008006" key="4">
    <source>
        <dbReference type="Google" id="ProtNLM"/>
    </source>
</evidence>
<gene>
    <name evidence="2" type="ORF">V7S43_011637</name>
</gene>
<feature type="region of interest" description="Disordered" evidence="1">
    <location>
        <begin position="21"/>
        <end position="226"/>
    </location>
</feature>
<evidence type="ECO:0000256" key="1">
    <source>
        <dbReference type="SAM" id="MobiDB-lite"/>
    </source>
</evidence>
<feature type="compositionally biased region" description="Basic and acidic residues" evidence="1">
    <location>
        <begin position="25"/>
        <end position="37"/>
    </location>
</feature>
<feature type="compositionally biased region" description="Basic and acidic residues" evidence="1">
    <location>
        <begin position="131"/>
        <end position="140"/>
    </location>
</feature>
<feature type="compositionally biased region" description="Basic and acidic residues" evidence="1">
    <location>
        <begin position="193"/>
        <end position="210"/>
    </location>
</feature>
<proteinExistence type="predicted"/>
<feature type="compositionally biased region" description="Gly residues" evidence="1">
    <location>
        <begin position="40"/>
        <end position="53"/>
    </location>
</feature>
<feature type="compositionally biased region" description="Basic and acidic residues" evidence="1">
    <location>
        <begin position="102"/>
        <end position="114"/>
    </location>
</feature>
<evidence type="ECO:0000313" key="3">
    <source>
        <dbReference type="Proteomes" id="UP001632037"/>
    </source>
</evidence>